<protein>
    <recommendedName>
        <fullName evidence="3">DUF721 domain-containing protein</fullName>
    </recommendedName>
</protein>
<dbReference type="OrthoDB" id="370673at2"/>
<dbReference type="InterPro" id="IPR007922">
    <property type="entry name" value="DciA-like"/>
</dbReference>
<dbReference type="RefSeq" id="WP_015709719.1">
    <property type="nucleotide sequence ID" value="NC_015577.1"/>
</dbReference>
<accession>F5Y7G6</accession>
<dbReference type="STRING" id="545695.TREAZ_2336"/>
<dbReference type="AlphaFoldDB" id="F5Y7G6"/>
<dbReference type="EMBL" id="CP001841">
    <property type="protein sequence ID" value="AEF80311.1"/>
    <property type="molecule type" value="Genomic_DNA"/>
</dbReference>
<dbReference type="Pfam" id="PF05258">
    <property type="entry name" value="DciA"/>
    <property type="match status" value="1"/>
</dbReference>
<keyword evidence="2" id="KW-1185">Reference proteome</keyword>
<dbReference type="Proteomes" id="UP000009222">
    <property type="component" value="Chromosome"/>
</dbReference>
<dbReference type="eggNOG" id="COG5512">
    <property type="taxonomic scope" value="Bacteria"/>
</dbReference>
<sequence length="160" mass="17578">MRKAGEVLAALLNERFDPAFLQRAESTVGLFSSWAAAAAEADVSSAAAHSRIKELEKGLLLVEAEHPGWVQILQTKQVQLLKAVQRRYPGLGIQGISFCLSREQIFTPEPQIPGQEEEEEEAAATVQEEAVGEIGAADDADYIEARKRLEASIKKRNHLK</sequence>
<organism evidence="1 2">
    <name type="scientific">Leadbettera azotonutricia (strain ATCC BAA-888 / DSM 13862 / ZAS-9)</name>
    <name type="common">Treponema azotonutricium</name>
    <dbReference type="NCBI Taxonomy" id="545695"/>
    <lineage>
        <taxon>Bacteria</taxon>
        <taxon>Pseudomonadati</taxon>
        <taxon>Spirochaetota</taxon>
        <taxon>Spirochaetia</taxon>
        <taxon>Spirochaetales</taxon>
        <taxon>Breznakiellaceae</taxon>
        <taxon>Leadbettera</taxon>
    </lineage>
</organism>
<evidence type="ECO:0000313" key="2">
    <source>
        <dbReference type="Proteomes" id="UP000009222"/>
    </source>
</evidence>
<dbReference type="InParanoid" id="F5Y7G6"/>
<dbReference type="KEGG" id="taz:TREAZ_2336"/>
<reference evidence="1 2" key="2">
    <citation type="journal article" date="2011" name="ISME J.">
        <title>RNA-seq reveals cooperative metabolic interactions between two termite-gut spirochete species in co-culture.</title>
        <authorList>
            <person name="Rosenthal A.Z."/>
            <person name="Matson E.G."/>
            <person name="Eldar A."/>
            <person name="Leadbetter J.R."/>
        </authorList>
    </citation>
    <scope>NUCLEOTIDE SEQUENCE [LARGE SCALE GENOMIC DNA]</scope>
    <source>
        <strain evidence="2">ATCC BAA-888 / DSM 13862 / ZAS-9</strain>
    </source>
</reference>
<gene>
    <name evidence="1" type="ordered locus">TREAZ_2336</name>
</gene>
<evidence type="ECO:0008006" key="3">
    <source>
        <dbReference type="Google" id="ProtNLM"/>
    </source>
</evidence>
<evidence type="ECO:0000313" key="1">
    <source>
        <dbReference type="EMBL" id="AEF80311.1"/>
    </source>
</evidence>
<name>F5Y7G6_LEAAZ</name>
<proteinExistence type="predicted"/>
<reference evidence="2" key="1">
    <citation type="submission" date="2009-12" db="EMBL/GenBank/DDBJ databases">
        <title>Complete sequence of Treponema azotonutricium strain ZAS-9.</title>
        <authorList>
            <person name="Tetu S.G."/>
            <person name="Matson E."/>
            <person name="Ren Q."/>
            <person name="Seshadri R."/>
            <person name="Elbourne L."/>
            <person name="Hassan K.A."/>
            <person name="Durkin A."/>
            <person name="Radune D."/>
            <person name="Mohamoud Y."/>
            <person name="Shay R."/>
            <person name="Jin S."/>
            <person name="Zhang X."/>
            <person name="Lucey K."/>
            <person name="Ballor N.R."/>
            <person name="Ottesen E."/>
            <person name="Rosenthal R."/>
            <person name="Allen A."/>
            <person name="Leadbetter J.R."/>
            <person name="Paulsen I.T."/>
        </authorList>
    </citation>
    <scope>NUCLEOTIDE SEQUENCE [LARGE SCALE GENOMIC DNA]</scope>
    <source>
        <strain evidence="2">ATCC BAA-888 / DSM 13862 / ZAS-9</strain>
    </source>
</reference>
<dbReference type="HOGENOM" id="CLU_1651405_0_0_12"/>